<protein>
    <submittedName>
        <fullName evidence="2">Uncharacterized protein</fullName>
    </submittedName>
</protein>
<dbReference type="EMBL" id="BTRK01000003">
    <property type="protein sequence ID" value="GMR43858.1"/>
    <property type="molecule type" value="Genomic_DNA"/>
</dbReference>
<dbReference type="Proteomes" id="UP001328107">
    <property type="component" value="Unassembled WGS sequence"/>
</dbReference>
<evidence type="ECO:0000313" key="2">
    <source>
        <dbReference type="EMBL" id="GMR43858.1"/>
    </source>
</evidence>
<dbReference type="GO" id="GO:0006506">
    <property type="term" value="P:GPI anchor biosynthetic process"/>
    <property type="evidence" value="ECO:0007669"/>
    <property type="project" value="TreeGrafter"/>
</dbReference>
<reference evidence="3" key="1">
    <citation type="submission" date="2022-10" db="EMBL/GenBank/DDBJ databases">
        <title>Genome assembly of Pristionchus species.</title>
        <authorList>
            <person name="Yoshida K."/>
            <person name="Sommer R.J."/>
        </authorList>
    </citation>
    <scope>NUCLEOTIDE SEQUENCE [LARGE SCALE GENOMIC DNA]</scope>
    <source>
        <strain evidence="3">RS5460</strain>
    </source>
</reference>
<feature type="transmembrane region" description="Helical" evidence="1">
    <location>
        <begin position="233"/>
        <end position="251"/>
    </location>
</feature>
<feature type="transmembrane region" description="Helical" evidence="1">
    <location>
        <begin position="28"/>
        <end position="48"/>
    </location>
</feature>
<dbReference type="GO" id="GO:0005789">
    <property type="term" value="C:endoplasmic reticulum membrane"/>
    <property type="evidence" value="ECO:0007669"/>
    <property type="project" value="TreeGrafter"/>
</dbReference>
<feature type="transmembrane region" description="Helical" evidence="1">
    <location>
        <begin position="294"/>
        <end position="312"/>
    </location>
</feature>
<name>A0AAN4ZS87_9BILA</name>
<dbReference type="InterPro" id="IPR039545">
    <property type="entry name" value="PGAP2"/>
</dbReference>
<organism evidence="2 3">
    <name type="scientific">Pristionchus mayeri</name>
    <dbReference type="NCBI Taxonomy" id="1317129"/>
    <lineage>
        <taxon>Eukaryota</taxon>
        <taxon>Metazoa</taxon>
        <taxon>Ecdysozoa</taxon>
        <taxon>Nematoda</taxon>
        <taxon>Chromadorea</taxon>
        <taxon>Rhabditida</taxon>
        <taxon>Rhabditina</taxon>
        <taxon>Diplogasteromorpha</taxon>
        <taxon>Diplogasteroidea</taxon>
        <taxon>Neodiplogasteridae</taxon>
        <taxon>Pristionchus</taxon>
    </lineage>
</organism>
<comment type="caution">
    <text evidence="2">The sequence shown here is derived from an EMBL/GenBank/DDBJ whole genome shotgun (WGS) entry which is preliminary data.</text>
</comment>
<evidence type="ECO:0000256" key="1">
    <source>
        <dbReference type="SAM" id="Phobius"/>
    </source>
</evidence>
<feature type="transmembrane region" description="Helical" evidence="1">
    <location>
        <begin position="332"/>
        <end position="352"/>
    </location>
</feature>
<dbReference type="PANTHER" id="PTHR12892">
    <property type="entry name" value="FGF RECEPTOR ACTIVATING PROTEIN 1"/>
    <property type="match status" value="1"/>
</dbReference>
<evidence type="ECO:0000313" key="3">
    <source>
        <dbReference type="Proteomes" id="UP001328107"/>
    </source>
</evidence>
<dbReference type="PANTHER" id="PTHR12892:SF16">
    <property type="entry name" value="TRANSMEMBRANE PROTEIN"/>
    <property type="match status" value="1"/>
</dbReference>
<accession>A0AAN4ZS87</accession>
<gene>
    <name evidence="2" type="ORF">PMAYCL1PPCAC_14053</name>
</gene>
<sequence length="412" mass="47516">MIRVTTNTGMTRLHPVEEERLAHSFHNYSVIGFLSLSFSIVLILYTAYSHQQFTAIISTIEFGFAFEIAYTTGRIGPLLVDEVEYRRWDGDAELDYIISKSYSKDEVRQLGTNQWILDVYKLLVADPEKYRKEHSWAFPPWNFSTPFLRDSYNLEFGSTHYSKCFYDRGGRPDGLPSILRTFNLSCTAQIVARVLVLSTLYVRWYYSFIRCKAVSNTNKGCIIRVLAFLTPKVHFVAMILEFLITCIQQNIDWTLKWMFPYVMVGWVGSICSYMLLYTLISLTEGSSKSSSRIAQIRLVCFCICVMCSPVWIRSHMKFLSRMPCFPEVPAKVALSEYLTVAAVIVFVATQLYEMRNYFGLLSCSREDYRVKVNAAFEDKYRPAENEFVPACSRYCRSSSSSSSNSDRFIDEA</sequence>
<keyword evidence="1" id="KW-0812">Transmembrane</keyword>
<keyword evidence="1" id="KW-0472">Membrane</keyword>
<keyword evidence="3" id="KW-1185">Reference proteome</keyword>
<keyword evidence="1" id="KW-1133">Transmembrane helix</keyword>
<dbReference type="AlphaFoldDB" id="A0AAN4ZS87"/>
<feature type="transmembrane region" description="Helical" evidence="1">
    <location>
        <begin position="257"/>
        <end position="282"/>
    </location>
</feature>
<dbReference type="GO" id="GO:0000139">
    <property type="term" value="C:Golgi membrane"/>
    <property type="evidence" value="ECO:0007669"/>
    <property type="project" value="InterPro"/>
</dbReference>
<proteinExistence type="predicted"/>